<dbReference type="EMBL" id="WOXT01000002">
    <property type="protein sequence ID" value="MUV14576.1"/>
    <property type="molecule type" value="Genomic_DNA"/>
</dbReference>
<organism evidence="1 2">
    <name type="scientific">Noviluteimonas gilva</name>
    <dbReference type="NCBI Taxonomy" id="2682097"/>
    <lineage>
        <taxon>Bacteria</taxon>
        <taxon>Pseudomonadati</taxon>
        <taxon>Pseudomonadota</taxon>
        <taxon>Gammaproteobacteria</taxon>
        <taxon>Lysobacterales</taxon>
        <taxon>Lysobacteraceae</taxon>
        <taxon>Noviluteimonas</taxon>
    </lineage>
</organism>
<evidence type="ECO:0000313" key="1">
    <source>
        <dbReference type="EMBL" id="MUV14576.1"/>
    </source>
</evidence>
<gene>
    <name evidence="1" type="ORF">GN331_10195</name>
</gene>
<comment type="caution">
    <text evidence="1">The sequence shown here is derived from an EMBL/GenBank/DDBJ whole genome shotgun (WGS) entry which is preliminary data.</text>
</comment>
<dbReference type="AlphaFoldDB" id="A0A7C9HMW9"/>
<evidence type="ECO:0000313" key="2">
    <source>
        <dbReference type="Proteomes" id="UP000479692"/>
    </source>
</evidence>
<dbReference type="RefSeq" id="WP_156641873.1">
    <property type="nucleotide sequence ID" value="NZ_WOXT01000002.1"/>
</dbReference>
<keyword evidence="2" id="KW-1185">Reference proteome</keyword>
<protein>
    <submittedName>
        <fullName evidence="1">Uncharacterized protein</fullName>
    </submittedName>
</protein>
<reference evidence="1 2" key="1">
    <citation type="submission" date="2019-12" db="EMBL/GenBank/DDBJ databases">
        <authorList>
            <person name="Xu J."/>
        </authorList>
    </citation>
    <scope>NUCLEOTIDE SEQUENCE [LARGE SCALE GENOMIC DNA]</scope>
    <source>
        <strain evidence="1 2">HX-5-24</strain>
    </source>
</reference>
<name>A0A7C9HMW9_9GAMM</name>
<proteinExistence type="predicted"/>
<sequence>MADAAIDNDALLKGVSYGFIDDLLASIPGAPFDYGVLGTAKYVLPKVLKKRPPVRVEEAKSDLSTALESLEILEPTPDETLLAAQLEYEAQLLSLPMHVGECQLIAILVVRALNHVLTGDKAALVAVGPVASAAGIDPAKLSGKFICFEQAVRFLMSSKGAAPIKSAICAERDVDIAMRVCFSCASPEVEKESWLACLESHIEDLRSHSGDILVA</sequence>
<dbReference type="Proteomes" id="UP000479692">
    <property type="component" value="Unassembled WGS sequence"/>
</dbReference>
<accession>A0A7C9HMW9</accession>